<evidence type="ECO:0000313" key="1">
    <source>
        <dbReference type="EMBL" id="CAF1424191.1"/>
    </source>
</evidence>
<comment type="caution">
    <text evidence="1">The sequence shown here is derived from an EMBL/GenBank/DDBJ whole genome shotgun (WGS) entry which is preliminary data.</text>
</comment>
<reference evidence="1" key="1">
    <citation type="submission" date="2021-02" db="EMBL/GenBank/DDBJ databases">
        <authorList>
            <person name="Nowell W R."/>
        </authorList>
    </citation>
    <scope>NUCLEOTIDE SEQUENCE</scope>
</reference>
<dbReference type="EMBL" id="CAJNOM010000414">
    <property type="protein sequence ID" value="CAF1424191.1"/>
    <property type="molecule type" value="Genomic_DNA"/>
</dbReference>
<sequence length="286" mass="31723">MIMQNLGECFVVDFPRLYTERHCVQVVHSVVHIVATVRDFGSLTSYTTFNFEDRLADEADPFLIRNILIPPLVLLSNGGNDNFNINDIALQAYSGKCYVLKSTGAESIQIKCKKLCILGNCTSENTMRLMRRKNNFEQPSPFVERSNLEEYACKPLAFLHCVLTTIGSLSDAVLLSDVISYSDMSINLMTHIVGEPGSQKSNLIRVIRHGNVHVLSDDIDMFNSSFGIYEVSDEKSIAGAKLLCQGFDGINGEAHEIGSSVFDIKTGTITLLGTSTGDKLWTKYNF</sequence>
<dbReference type="AlphaFoldDB" id="A0A815MTK6"/>
<keyword evidence="2" id="KW-1185">Reference proteome</keyword>
<evidence type="ECO:0000313" key="2">
    <source>
        <dbReference type="Proteomes" id="UP000663832"/>
    </source>
</evidence>
<proteinExistence type="predicted"/>
<protein>
    <submittedName>
        <fullName evidence="1">Uncharacterized protein</fullName>
    </submittedName>
</protein>
<gene>
    <name evidence="1" type="ORF">QVE165_LOCUS38493</name>
</gene>
<dbReference type="OrthoDB" id="10453721at2759"/>
<organism evidence="1 2">
    <name type="scientific">Adineta steineri</name>
    <dbReference type="NCBI Taxonomy" id="433720"/>
    <lineage>
        <taxon>Eukaryota</taxon>
        <taxon>Metazoa</taxon>
        <taxon>Spiralia</taxon>
        <taxon>Gnathifera</taxon>
        <taxon>Rotifera</taxon>
        <taxon>Eurotatoria</taxon>
        <taxon>Bdelloidea</taxon>
        <taxon>Adinetida</taxon>
        <taxon>Adinetidae</taxon>
        <taxon>Adineta</taxon>
    </lineage>
</organism>
<name>A0A815MTK6_9BILA</name>
<accession>A0A815MTK6</accession>
<dbReference type="Proteomes" id="UP000663832">
    <property type="component" value="Unassembled WGS sequence"/>
</dbReference>